<feature type="chain" id="PRO_5014419942" description="Integral membrane protein" evidence="1">
    <location>
        <begin position="21"/>
        <end position="186"/>
    </location>
</feature>
<keyword evidence="5" id="KW-1185">Reference proteome</keyword>
<sequence precursor="true">MKRSRSVKLLTMASASLALTACQEDFDTEGELYRTVSECFSSEHVPDGDCAPLIDEGKRIHETTAPRYNSRPLCEEQGTDCSYEKSGNQVYYSPVPMGYLVTGAIAGGVVSDFVRPVYRDRTRRGYYYSTGGGYVGYLGGGRYGTTKKNIRAYNPKVQRAAPKIQTRTTVASRGGFGSRSGFSFGS</sequence>
<organism evidence="3 4">
    <name type="scientific">Phaeobacter inhibens</name>
    <dbReference type="NCBI Taxonomy" id="221822"/>
    <lineage>
        <taxon>Bacteria</taxon>
        <taxon>Pseudomonadati</taxon>
        <taxon>Pseudomonadota</taxon>
        <taxon>Alphaproteobacteria</taxon>
        <taxon>Rhodobacterales</taxon>
        <taxon>Roseobacteraceae</taxon>
        <taxon>Phaeobacter</taxon>
    </lineage>
</organism>
<evidence type="ECO:0000313" key="2">
    <source>
        <dbReference type="EMBL" id="AUQ92869.1"/>
    </source>
</evidence>
<dbReference type="PROSITE" id="PS51257">
    <property type="entry name" value="PROKAR_LIPOPROTEIN"/>
    <property type="match status" value="1"/>
</dbReference>
<feature type="signal peptide" evidence="1">
    <location>
        <begin position="1"/>
        <end position="20"/>
    </location>
</feature>
<keyword evidence="1" id="KW-0732">Signal</keyword>
<reference evidence="4 5" key="2">
    <citation type="journal article" date="2017" name="Genome Biol. Evol.">
        <title>Trajectories and Drivers of Genome Evolution in Surface-Associated Marine Phaeobacter.</title>
        <authorList>
            <person name="Freese H.M."/>
            <person name="Sikorski J."/>
            <person name="Bunk B."/>
            <person name="Scheuner C."/>
            <person name="Meier-Kolthoff J.P."/>
            <person name="Sproer C."/>
            <person name="Gram L."/>
            <person name="Overmann J."/>
        </authorList>
    </citation>
    <scope>NUCLEOTIDE SEQUENCE [LARGE SCALE GENOMIC DNA]</scope>
    <source>
        <strain evidence="2 5">P66</strain>
        <strain evidence="3 4">P88</strain>
    </source>
</reference>
<dbReference type="EMBL" id="CP010705">
    <property type="protein sequence ID" value="AUQ92869.1"/>
    <property type="molecule type" value="Genomic_DNA"/>
</dbReference>
<name>A0A2I7JR90_9RHOB</name>
<dbReference type="AlphaFoldDB" id="A0A2I7JR90"/>
<accession>A0A2I7JR90</accession>
<gene>
    <name evidence="2" type="ORF">PhaeoP66_00032</name>
    <name evidence="3" type="ORF">PhaeoP88_00032</name>
</gene>
<evidence type="ECO:0000313" key="5">
    <source>
        <dbReference type="Proteomes" id="UP000236536"/>
    </source>
</evidence>
<protein>
    <recommendedName>
        <fullName evidence="6">Integral membrane protein</fullName>
    </recommendedName>
</protein>
<dbReference type="InterPro" id="IPR009576">
    <property type="entry name" value="Biofilm_formation_YgiB"/>
</dbReference>
<evidence type="ECO:0000313" key="3">
    <source>
        <dbReference type="EMBL" id="AUQ97450.1"/>
    </source>
</evidence>
<reference evidence="2 5" key="3">
    <citation type="journal article" date="2017" name="Int. J. Syst. Evol. Microbiol.">
        <title>Adaptation of Surface-Associated Bacteria to the Open Ocean: A Genomically Distinct Subpopulation of Phaeobacter gallaeciensis Colonizes Pacific Mesozooplankton.</title>
        <authorList>
            <person name="Freese H.M."/>
            <person name="Methner A."/>
            <person name="Overmann J."/>
        </authorList>
    </citation>
    <scope>NUCLEOTIDE SEQUENCE [LARGE SCALE GENOMIC DNA]</scope>
    <source>
        <strain evidence="2 5">P66</strain>
    </source>
</reference>
<evidence type="ECO:0000256" key="1">
    <source>
        <dbReference type="SAM" id="SignalP"/>
    </source>
</evidence>
<evidence type="ECO:0000313" key="4">
    <source>
        <dbReference type="Proteomes" id="UP000236447"/>
    </source>
</evidence>
<dbReference type="Proteomes" id="UP000236536">
    <property type="component" value="Chromosome"/>
</dbReference>
<proteinExistence type="predicted"/>
<dbReference type="RefSeq" id="WP_102873416.1">
    <property type="nucleotide sequence ID" value="NZ_CP010599.1"/>
</dbReference>
<reference evidence="3 4" key="1">
    <citation type="journal article" date="2017" name="Front. Microbiol.">
        <title>Phaeobacter piscinae sp. nov., a species of the Roseobacter group and potential aquaculture probiont.</title>
        <authorList>
            <person name="Sonnenschein E.C."/>
            <person name="Phippen C.B.W."/>
            <person name="Nielsen K.F."/>
            <person name="Mateiu R.V."/>
            <person name="Melchiorsen J."/>
            <person name="Gram L."/>
            <person name="Overmann J."/>
            <person name="Freese H.M."/>
        </authorList>
    </citation>
    <scope>NUCLEOTIDE SEQUENCE [LARGE SCALE GENOMIC DNA]</scope>
    <source>
        <strain evidence="3 4">P88</strain>
    </source>
</reference>
<dbReference type="EMBL" id="CP010725">
    <property type="protein sequence ID" value="AUQ97450.1"/>
    <property type="molecule type" value="Genomic_DNA"/>
</dbReference>
<dbReference type="Proteomes" id="UP000236447">
    <property type="component" value="Chromosome"/>
</dbReference>
<dbReference type="Pfam" id="PF06693">
    <property type="entry name" value="DUF1190"/>
    <property type="match status" value="1"/>
</dbReference>
<evidence type="ECO:0008006" key="6">
    <source>
        <dbReference type="Google" id="ProtNLM"/>
    </source>
</evidence>